<proteinExistence type="predicted"/>
<protein>
    <submittedName>
        <fullName evidence="1">Uncharacterized protein</fullName>
    </submittedName>
</protein>
<name>A0A438EP19_VITVI</name>
<dbReference type="AlphaFoldDB" id="A0A438EP19"/>
<evidence type="ECO:0000313" key="1">
    <source>
        <dbReference type="EMBL" id="RVW49365.1"/>
    </source>
</evidence>
<accession>A0A438EP19</accession>
<comment type="caution">
    <text evidence="1">The sequence shown here is derived from an EMBL/GenBank/DDBJ whole genome shotgun (WGS) entry which is preliminary data.</text>
</comment>
<sequence length="68" mass="7693">MRLNEAGGSVGGILVLWDNKVLELFDMEESPLRGLEDKVLLLFEARPFLSVGRVGRRIFMQCLMKANL</sequence>
<dbReference type="Proteomes" id="UP000288805">
    <property type="component" value="Unassembled WGS sequence"/>
</dbReference>
<reference evidence="1 2" key="1">
    <citation type="journal article" date="2018" name="PLoS Genet.">
        <title>Population sequencing reveals clonal diversity and ancestral inbreeding in the grapevine cultivar Chardonnay.</title>
        <authorList>
            <person name="Roach M.J."/>
            <person name="Johnson D.L."/>
            <person name="Bohlmann J."/>
            <person name="van Vuuren H.J."/>
            <person name="Jones S.J."/>
            <person name="Pretorius I.S."/>
            <person name="Schmidt S.A."/>
            <person name="Borneman A.R."/>
        </authorList>
    </citation>
    <scope>NUCLEOTIDE SEQUENCE [LARGE SCALE GENOMIC DNA]</scope>
    <source>
        <strain evidence="2">cv. Chardonnay</strain>
        <tissue evidence="1">Leaf</tissue>
    </source>
</reference>
<organism evidence="1 2">
    <name type="scientific">Vitis vinifera</name>
    <name type="common">Grape</name>
    <dbReference type="NCBI Taxonomy" id="29760"/>
    <lineage>
        <taxon>Eukaryota</taxon>
        <taxon>Viridiplantae</taxon>
        <taxon>Streptophyta</taxon>
        <taxon>Embryophyta</taxon>
        <taxon>Tracheophyta</taxon>
        <taxon>Spermatophyta</taxon>
        <taxon>Magnoliopsida</taxon>
        <taxon>eudicotyledons</taxon>
        <taxon>Gunneridae</taxon>
        <taxon>Pentapetalae</taxon>
        <taxon>rosids</taxon>
        <taxon>Vitales</taxon>
        <taxon>Vitaceae</taxon>
        <taxon>Viteae</taxon>
        <taxon>Vitis</taxon>
    </lineage>
</organism>
<evidence type="ECO:0000313" key="2">
    <source>
        <dbReference type="Proteomes" id="UP000288805"/>
    </source>
</evidence>
<dbReference type="EMBL" id="QGNW01001228">
    <property type="protein sequence ID" value="RVW49365.1"/>
    <property type="molecule type" value="Genomic_DNA"/>
</dbReference>
<gene>
    <name evidence="1" type="ORF">CK203_092699</name>
</gene>